<proteinExistence type="predicted"/>
<reference evidence="1" key="1">
    <citation type="submission" date="2021-01" db="EMBL/GenBank/DDBJ databases">
        <title>Whole genome shotgun sequence of Acrocarpospora phusangensis NBRC 108782.</title>
        <authorList>
            <person name="Komaki H."/>
            <person name="Tamura T."/>
        </authorList>
    </citation>
    <scope>NUCLEOTIDE SEQUENCE</scope>
    <source>
        <strain evidence="1">NBRC 108782</strain>
    </source>
</reference>
<dbReference type="AlphaFoldDB" id="A0A919QEE7"/>
<keyword evidence="2" id="KW-1185">Reference proteome</keyword>
<name>A0A919QEE7_9ACTN</name>
<accession>A0A919QEE7</accession>
<organism evidence="1 2">
    <name type="scientific">Acrocarpospora phusangensis</name>
    <dbReference type="NCBI Taxonomy" id="1070424"/>
    <lineage>
        <taxon>Bacteria</taxon>
        <taxon>Bacillati</taxon>
        <taxon>Actinomycetota</taxon>
        <taxon>Actinomycetes</taxon>
        <taxon>Streptosporangiales</taxon>
        <taxon>Streptosporangiaceae</taxon>
        <taxon>Acrocarpospora</taxon>
    </lineage>
</organism>
<evidence type="ECO:0000313" key="1">
    <source>
        <dbReference type="EMBL" id="GIH25845.1"/>
    </source>
</evidence>
<dbReference type="Proteomes" id="UP000640052">
    <property type="component" value="Unassembled WGS sequence"/>
</dbReference>
<protein>
    <submittedName>
        <fullName evidence="1">Uncharacterized protein</fullName>
    </submittedName>
</protein>
<gene>
    <name evidence="1" type="ORF">Aph01nite_41550</name>
</gene>
<evidence type="ECO:0000313" key="2">
    <source>
        <dbReference type="Proteomes" id="UP000640052"/>
    </source>
</evidence>
<comment type="caution">
    <text evidence="1">The sequence shown here is derived from an EMBL/GenBank/DDBJ whole genome shotgun (WGS) entry which is preliminary data.</text>
</comment>
<dbReference type="EMBL" id="BOOA01000033">
    <property type="protein sequence ID" value="GIH25845.1"/>
    <property type="molecule type" value="Genomic_DNA"/>
</dbReference>
<sequence>MNGAAALVAGVTARLADVATVTAKSVARKRFTIFLGTGDPSAVGVVLRVEMAAGAGLAMAYASRGDRHRADTAVAQGLS</sequence>